<dbReference type="Proteomes" id="UP000219020">
    <property type="component" value="Unassembled WGS sequence"/>
</dbReference>
<dbReference type="AlphaFoldDB" id="A0A2A5T2S1"/>
<evidence type="ECO:0000313" key="1">
    <source>
        <dbReference type="EMBL" id="PCS22452.1"/>
    </source>
</evidence>
<gene>
    <name evidence="1" type="ORF">BTN49_1978</name>
</gene>
<protein>
    <submittedName>
        <fullName evidence="1">Uncharacterized protein</fullName>
    </submittedName>
</protein>
<dbReference type="RefSeq" id="WP_190319342.1">
    <property type="nucleotide sequence ID" value="NZ_CAWOZG010000027.1"/>
</dbReference>
<name>A0A2A5T2S1_9GAMM</name>
<sequence length="49" mass="5599">MVFDTFMKGLTLKQLIDQAMLQSRMFLADMAAAVVGTPKIYISRNYQKI</sequence>
<proteinExistence type="predicted"/>
<dbReference type="EMBL" id="NBYY01000020">
    <property type="protein sequence ID" value="PCS22452.1"/>
    <property type="molecule type" value="Genomic_DNA"/>
</dbReference>
<reference evidence="2" key="1">
    <citation type="submission" date="2017-04" db="EMBL/GenBank/DDBJ databases">
        <title>Genome evolution of the luminous symbionts of deep sea anglerfish.</title>
        <authorList>
            <person name="Hendry T.A."/>
        </authorList>
    </citation>
    <scope>NUCLEOTIDE SEQUENCE [LARGE SCALE GENOMIC DNA]</scope>
</reference>
<organism evidence="1 2">
    <name type="scientific">Candidatus Enterovibrio escicola</name>
    <dbReference type="NCBI Taxonomy" id="1927127"/>
    <lineage>
        <taxon>Bacteria</taxon>
        <taxon>Pseudomonadati</taxon>
        <taxon>Pseudomonadota</taxon>
        <taxon>Gammaproteobacteria</taxon>
        <taxon>Vibrionales</taxon>
        <taxon>Vibrionaceae</taxon>
        <taxon>Enterovibrio</taxon>
    </lineage>
</organism>
<evidence type="ECO:0000313" key="2">
    <source>
        <dbReference type="Proteomes" id="UP000219020"/>
    </source>
</evidence>
<comment type="caution">
    <text evidence="1">The sequence shown here is derived from an EMBL/GenBank/DDBJ whole genome shotgun (WGS) entry which is preliminary data.</text>
</comment>
<keyword evidence="2" id="KW-1185">Reference proteome</keyword>
<accession>A0A2A5T2S1</accession>